<keyword evidence="1" id="KW-0175">Coiled coil</keyword>
<name>A0AAE4TPX5_9GAMM</name>
<accession>A0AAE4TPX5</accession>
<evidence type="ECO:0000256" key="1">
    <source>
        <dbReference type="SAM" id="Coils"/>
    </source>
</evidence>
<gene>
    <name evidence="2" type="ORF">QM089_15610</name>
</gene>
<proteinExistence type="predicted"/>
<evidence type="ECO:0000313" key="2">
    <source>
        <dbReference type="EMBL" id="MDV5391644.1"/>
    </source>
</evidence>
<dbReference type="EMBL" id="JASGOQ010000001">
    <property type="protein sequence ID" value="MDV5391644.1"/>
    <property type="molecule type" value="Genomic_DNA"/>
</dbReference>
<sequence>MNPATLALLIPIFAIVGGYAVAIVKIRERGSSANNKLQADNQLLHIELDKLRERVEVLEQLVTDESFQLKREFKRV</sequence>
<dbReference type="RefSeq" id="WP_037431174.1">
    <property type="nucleotide sequence ID" value="NZ_AP026732.1"/>
</dbReference>
<evidence type="ECO:0008006" key="4">
    <source>
        <dbReference type="Google" id="ProtNLM"/>
    </source>
</evidence>
<dbReference type="AlphaFoldDB" id="A0AAE4TPX5"/>
<protein>
    <recommendedName>
        <fullName evidence="4">Phage shock protein B</fullName>
    </recommendedName>
</protein>
<organism evidence="2 3">
    <name type="scientific">Shewanella xiamenensis</name>
    <dbReference type="NCBI Taxonomy" id="332186"/>
    <lineage>
        <taxon>Bacteria</taxon>
        <taxon>Pseudomonadati</taxon>
        <taxon>Pseudomonadota</taxon>
        <taxon>Gammaproteobacteria</taxon>
        <taxon>Alteromonadales</taxon>
        <taxon>Shewanellaceae</taxon>
        <taxon>Shewanella</taxon>
    </lineage>
</organism>
<reference evidence="2" key="1">
    <citation type="submission" date="2023-05" db="EMBL/GenBank/DDBJ databases">
        <title>Colonisation of extended spectrum b-lactamase- and carbapenemase-producing bacteria on hospital surfaces from low- and middle-income countries.</title>
        <authorList>
            <person name="Nieto-Rosado M."/>
            <person name="Sands K."/>
            <person name="Iregbu K."/>
            <person name="Zahra R."/>
            <person name="Mazarati J.B."/>
            <person name="Mehtar S."/>
            <person name="Barnards-Group B."/>
            <person name="Walsh T.R."/>
        </authorList>
    </citation>
    <scope>NUCLEOTIDE SEQUENCE</scope>
    <source>
        <strain evidence="2">PP-E493</strain>
    </source>
</reference>
<evidence type="ECO:0000313" key="3">
    <source>
        <dbReference type="Proteomes" id="UP001187859"/>
    </source>
</evidence>
<feature type="coiled-coil region" evidence="1">
    <location>
        <begin position="34"/>
        <end position="61"/>
    </location>
</feature>
<comment type="caution">
    <text evidence="2">The sequence shown here is derived from an EMBL/GenBank/DDBJ whole genome shotgun (WGS) entry which is preliminary data.</text>
</comment>
<dbReference type="Proteomes" id="UP001187859">
    <property type="component" value="Unassembled WGS sequence"/>
</dbReference>